<evidence type="ECO:0000259" key="1">
    <source>
        <dbReference type="Pfam" id="PF02627"/>
    </source>
</evidence>
<feature type="domain" description="SnoaL-like" evidence="2">
    <location>
        <begin position="148"/>
        <end position="252"/>
    </location>
</feature>
<dbReference type="Gene3D" id="1.20.1290.10">
    <property type="entry name" value="AhpD-like"/>
    <property type="match status" value="1"/>
</dbReference>
<dbReference type="Gene3D" id="3.10.450.50">
    <property type="match status" value="1"/>
</dbReference>
<dbReference type="Proteomes" id="UP000192761">
    <property type="component" value="Unassembled WGS sequence"/>
</dbReference>
<dbReference type="AlphaFoldDB" id="A0A1W1XX00"/>
<dbReference type="PANTHER" id="PTHR33570">
    <property type="entry name" value="4-CARBOXYMUCONOLACTONE DECARBOXYLASE FAMILY PROTEIN"/>
    <property type="match status" value="1"/>
</dbReference>
<evidence type="ECO:0000313" key="3">
    <source>
        <dbReference type="EMBL" id="SMC28061.1"/>
    </source>
</evidence>
<evidence type="ECO:0000313" key="4">
    <source>
        <dbReference type="Proteomes" id="UP000192761"/>
    </source>
</evidence>
<reference evidence="3 4" key="1">
    <citation type="submission" date="2017-04" db="EMBL/GenBank/DDBJ databases">
        <authorList>
            <person name="Afonso C.L."/>
            <person name="Miller P.J."/>
            <person name="Scott M.A."/>
            <person name="Spackman E."/>
            <person name="Goraichik I."/>
            <person name="Dimitrov K.M."/>
            <person name="Suarez D.L."/>
            <person name="Swayne D.E."/>
        </authorList>
    </citation>
    <scope>NUCLEOTIDE SEQUENCE [LARGE SCALE GENOMIC DNA]</scope>
    <source>
        <strain evidence="3 4">DSM 23236</strain>
    </source>
</reference>
<dbReference type="EMBL" id="FWXD01000020">
    <property type="protein sequence ID" value="SMC28061.1"/>
    <property type="molecule type" value="Genomic_DNA"/>
</dbReference>
<dbReference type="Pfam" id="PF02627">
    <property type="entry name" value="CMD"/>
    <property type="match status" value="1"/>
</dbReference>
<dbReference type="InterPro" id="IPR029032">
    <property type="entry name" value="AhpD-like"/>
</dbReference>
<dbReference type="PANTHER" id="PTHR33570:SF10">
    <property type="entry name" value="GAMMA-CARBOXYMUCONOLACTONE DECARBOXYLASE"/>
    <property type="match status" value="1"/>
</dbReference>
<keyword evidence="3" id="KW-0575">Peroxidase</keyword>
<dbReference type="SUPFAM" id="SSF54427">
    <property type="entry name" value="NTF2-like"/>
    <property type="match status" value="1"/>
</dbReference>
<evidence type="ECO:0000259" key="2">
    <source>
        <dbReference type="Pfam" id="PF12680"/>
    </source>
</evidence>
<name>A0A1W1XX00_9NEIS</name>
<proteinExistence type="predicted"/>
<organism evidence="3 4">
    <name type="scientific">Andreprevotia lacus DSM 23236</name>
    <dbReference type="NCBI Taxonomy" id="1121001"/>
    <lineage>
        <taxon>Bacteria</taxon>
        <taxon>Pseudomonadati</taxon>
        <taxon>Pseudomonadota</taxon>
        <taxon>Betaproteobacteria</taxon>
        <taxon>Neisseriales</taxon>
        <taxon>Chitinibacteraceae</taxon>
        <taxon>Andreprevotia</taxon>
    </lineage>
</organism>
<accession>A0A1W1XX00</accession>
<dbReference type="SUPFAM" id="SSF69118">
    <property type="entry name" value="AhpD-like"/>
    <property type="match status" value="1"/>
</dbReference>
<dbReference type="STRING" id="1121001.SAMN02745857_03094"/>
<dbReference type="InterPro" id="IPR003779">
    <property type="entry name" value="CMD-like"/>
</dbReference>
<dbReference type="Pfam" id="PF12680">
    <property type="entry name" value="SnoaL_2"/>
    <property type="match status" value="1"/>
</dbReference>
<keyword evidence="3" id="KW-0560">Oxidoreductase</keyword>
<dbReference type="InterPro" id="IPR052512">
    <property type="entry name" value="4CMD/NDH-1_regulator"/>
</dbReference>
<keyword evidence="4" id="KW-1185">Reference proteome</keyword>
<dbReference type="InterPro" id="IPR037401">
    <property type="entry name" value="SnoaL-like"/>
</dbReference>
<feature type="domain" description="Carboxymuconolactone decarboxylase-like" evidence="1">
    <location>
        <begin position="44"/>
        <end position="128"/>
    </location>
</feature>
<protein>
    <submittedName>
        <fullName evidence="3">Uncharacterized conserved protein YurZ, alkylhydroperoxidase/carboxymuconolactone decarboxylase family</fullName>
    </submittedName>
</protein>
<dbReference type="GO" id="GO:0051920">
    <property type="term" value="F:peroxiredoxin activity"/>
    <property type="evidence" value="ECO:0007669"/>
    <property type="project" value="InterPro"/>
</dbReference>
<dbReference type="InterPro" id="IPR032710">
    <property type="entry name" value="NTF2-like_dom_sf"/>
</dbReference>
<gene>
    <name evidence="3" type="ORF">SAMN02745857_03094</name>
</gene>
<dbReference type="RefSeq" id="WP_084091843.1">
    <property type="nucleotide sequence ID" value="NZ_FWXD01000020.1"/>
</dbReference>
<sequence>MQALHTPNPITDAAERYQAGLARLREVDAEAGEKVIASLAGIAPDLGRYIIDFGFGEIYRRPGLSLGQRELATVAMLAAMGTATPQLKVHLHAALNVGLSEQEIIEALIQCALYAGFPAALNAVFAARDVFAEHQPPAPPLAPLAVARAFVASLQTGQPALHLLSDDVHWQVPGDRAQVPWAGERHGKAEVTQWLGEVAAAGTPLHLTATRWYEGEDEALLRGRLGYRYRNGREYEGEFVMRFVVQGGLIRAYQIHEDSAAIAAAWLA</sequence>